<sequence length="540" mass="60181">MSTEAFRASIACFSPSANQFAFQANGSQKNFVDLYPLDPANNYKVNSSLVNPIDYEANDLDVSEIKILRWCITHASDATSKVKRRGGNDAVEEIEGSTEESSLINVFPNGKIVVFSPNGQDIVNIIHNKRDILAVDTIGSSIWLLDDDKTVKHFNCKSTKPLKTFHLTDGKNEVVTSFQTLQLSGILLLALIVEDAIYIIDPSKRRPSTLCKLSIPNCISCKVLDDDHIVVCNSEKIYVVQFRDQTITQEWKFSAERIAVLDGKIVALGSNGGLVLFKLNFPEALCTIRVQKAAIIDYKETHDLNLIIAWLNVNEPKFEIITPEQLSNNSGIILNQSNKTATTTATDTTVPIEPSETNEANKSAIKVTKSEQNELSQSLIDALVNDSDEHTIIDILSSEKWTESRIKDFIRTQLSSEWCNKIFGIVCSQLKHDVWSSNKALLLMLKWLLTLRSSEIDALQTNNDKSIKKTRAALKSCSDTFPILLSIQGALEMLKAQAKLRQDLTHLSLEEEDPKEGENETDIIYENGEAGDFVDALDRI</sequence>
<dbReference type="GO" id="GO:0032040">
    <property type="term" value="C:small-subunit processome"/>
    <property type="evidence" value="ECO:0007669"/>
    <property type="project" value="EnsemblFungi"/>
</dbReference>
<dbReference type="GO" id="GO:0000462">
    <property type="term" value="P:maturation of SSU-rRNA from tricistronic rRNA transcript (SSU-rRNA, 5.8S rRNA, LSU-rRNA)"/>
    <property type="evidence" value="ECO:0007669"/>
    <property type="project" value="EnsemblFungi"/>
</dbReference>
<reference evidence="1 2" key="1">
    <citation type="journal article" date="2011" name="G3 (Bethesda)">
        <title>Genome evolution in the Eremothecium clade of the Saccharomyces complex revealed by comparative genomics.</title>
        <authorList>
            <person name="Wendland J."/>
            <person name="Walther A."/>
        </authorList>
    </citation>
    <scope>NUCLEOTIDE SEQUENCE [LARGE SCALE GENOMIC DNA]</scope>
    <source>
        <strain evidence="2">CBS 270.75 / DBVPG 7215 / KCTC 17166 / NRRL Y-17582</strain>
    </source>
</reference>
<dbReference type="InParanoid" id="I6NCZ3"/>
<dbReference type="eggNOG" id="ENOG502QSYR">
    <property type="taxonomic scope" value="Eukaryota"/>
</dbReference>
<dbReference type="KEGG" id="erc:Ecym_5160"/>
<dbReference type="STRING" id="931890.I6NCZ3"/>
<protein>
    <recommendedName>
        <fullName evidence="3">Small-subunit processome Utp12 domain-containing protein</fullName>
    </recommendedName>
</protein>
<dbReference type="GeneID" id="11470351"/>
<accession>I6NCZ3</accession>
<dbReference type="Proteomes" id="UP000006790">
    <property type="component" value="Chromosome 5"/>
</dbReference>
<dbReference type="GO" id="GO:0071528">
    <property type="term" value="P:tRNA re-export from nucleus"/>
    <property type="evidence" value="ECO:0007669"/>
    <property type="project" value="EnsemblFungi"/>
</dbReference>
<dbReference type="Gene3D" id="2.130.10.10">
    <property type="entry name" value="YVTN repeat-like/Quinoprotein amine dehydrogenase"/>
    <property type="match status" value="1"/>
</dbReference>
<dbReference type="InterPro" id="IPR015943">
    <property type="entry name" value="WD40/YVTN_repeat-like_dom_sf"/>
</dbReference>
<keyword evidence="2" id="KW-1185">Reference proteome</keyword>
<dbReference type="InterPro" id="IPR036322">
    <property type="entry name" value="WD40_repeat_dom_sf"/>
</dbReference>
<dbReference type="SUPFAM" id="SSF50978">
    <property type="entry name" value="WD40 repeat-like"/>
    <property type="match status" value="1"/>
</dbReference>
<evidence type="ECO:0000313" key="1">
    <source>
        <dbReference type="EMBL" id="AET39935.1"/>
    </source>
</evidence>
<dbReference type="EMBL" id="CP002501">
    <property type="protein sequence ID" value="AET39935.1"/>
    <property type="molecule type" value="Genomic_DNA"/>
</dbReference>
<dbReference type="GO" id="GO:0033553">
    <property type="term" value="C:rDNA heterochromatin"/>
    <property type="evidence" value="ECO:0007669"/>
    <property type="project" value="EnsemblFungi"/>
</dbReference>
<dbReference type="OMA" id="RFAFQAN"/>
<evidence type="ECO:0000313" key="2">
    <source>
        <dbReference type="Proteomes" id="UP000006790"/>
    </source>
</evidence>
<dbReference type="HOGENOM" id="CLU_037435_0_0_1"/>
<name>I6NCZ3_ERECY</name>
<dbReference type="GO" id="GO:0034455">
    <property type="term" value="C:t-UTP complex"/>
    <property type="evidence" value="ECO:0007669"/>
    <property type="project" value="EnsemblFungi"/>
</dbReference>
<dbReference type="OrthoDB" id="30195at2759"/>
<evidence type="ECO:0008006" key="3">
    <source>
        <dbReference type="Google" id="ProtNLM"/>
    </source>
</evidence>
<dbReference type="GO" id="GO:0000049">
    <property type="term" value="F:tRNA binding"/>
    <property type="evidence" value="ECO:0007669"/>
    <property type="project" value="EnsemblFungi"/>
</dbReference>
<dbReference type="FunCoup" id="I6NCZ3">
    <property type="interactions" value="368"/>
</dbReference>
<dbReference type="AlphaFoldDB" id="I6NCZ3"/>
<organism evidence="1 2">
    <name type="scientific">Eremothecium cymbalariae (strain CBS 270.75 / DBVPG 7215 / KCTC 17166 / NRRL Y-17582)</name>
    <name type="common">Yeast</name>
    <dbReference type="NCBI Taxonomy" id="931890"/>
    <lineage>
        <taxon>Eukaryota</taxon>
        <taxon>Fungi</taxon>
        <taxon>Dikarya</taxon>
        <taxon>Ascomycota</taxon>
        <taxon>Saccharomycotina</taxon>
        <taxon>Saccharomycetes</taxon>
        <taxon>Saccharomycetales</taxon>
        <taxon>Saccharomycetaceae</taxon>
        <taxon>Eremothecium</taxon>
    </lineage>
</organism>
<proteinExistence type="predicted"/>
<dbReference type="RefSeq" id="XP_003646752.1">
    <property type="nucleotide sequence ID" value="XM_003646704.1"/>
</dbReference>
<gene>
    <name evidence="1" type="ordered locus">Ecym_5160</name>
</gene>
<dbReference type="GO" id="GO:0045943">
    <property type="term" value="P:positive regulation of transcription by RNA polymerase I"/>
    <property type="evidence" value="ECO:0007669"/>
    <property type="project" value="EnsemblFungi"/>
</dbReference>
<dbReference type="GO" id="GO:0034511">
    <property type="term" value="F:U3 snoRNA binding"/>
    <property type="evidence" value="ECO:0007669"/>
    <property type="project" value="EnsemblFungi"/>
</dbReference>